<keyword evidence="1" id="KW-0723">Serine/threonine-protein kinase</keyword>
<dbReference type="GeneID" id="96997672"/>
<dbReference type="SUPFAM" id="SSF55874">
    <property type="entry name" value="ATPase domain of HSP90 chaperone/DNA topoisomerase II/histidine kinase"/>
    <property type="match status" value="1"/>
</dbReference>
<dbReference type="InterPro" id="IPR003594">
    <property type="entry name" value="HATPase_dom"/>
</dbReference>
<dbReference type="InterPro" id="IPR050267">
    <property type="entry name" value="Anti-sigma-factor_SerPK"/>
</dbReference>
<accession>A0ABY6RAY7</accession>
<dbReference type="GO" id="GO:0005524">
    <property type="term" value="F:ATP binding"/>
    <property type="evidence" value="ECO:0007669"/>
    <property type="project" value="UniProtKB-KW"/>
</dbReference>
<organism evidence="3 4">
    <name type="scientific">Streptomyces tanashiensis</name>
    <dbReference type="NCBI Taxonomy" id="67367"/>
    <lineage>
        <taxon>Bacteria</taxon>
        <taxon>Bacillati</taxon>
        <taxon>Actinomycetota</taxon>
        <taxon>Actinomycetes</taxon>
        <taxon>Kitasatosporales</taxon>
        <taxon>Streptomycetaceae</taxon>
        <taxon>Streptomyces</taxon>
    </lineage>
</organism>
<evidence type="ECO:0000313" key="3">
    <source>
        <dbReference type="EMBL" id="UZX26619.1"/>
    </source>
</evidence>
<keyword evidence="1" id="KW-0418">Kinase</keyword>
<dbReference type="Proteomes" id="UP001164506">
    <property type="component" value="Chromosome"/>
</dbReference>
<dbReference type="Gene3D" id="3.30.565.10">
    <property type="entry name" value="Histidine kinase-like ATPase, C-terminal domain"/>
    <property type="match status" value="1"/>
</dbReference>
<gene>
    <name evidence="3" type="ORF">LDH80_25130</name>
</gene>
<keyword evidence="3" id="KW-0547">Nucleotide-binding</keyword>
<dbReference type="PANTHER" id="PTHR35526">
    <property type="entry name" value="ANTI-SIGMA-F FACTOR RSBW-RELATED"/>
    <property type="match status" value="1"/>
</dbReference>
<dbReference type="CDD" id="cd16936">
    <property type="entry name" value="HATPase_RsbW-like"/>
    <property type="match status" value="1"/>
</dbReference>
<keyword evidence="4" id="KW-1185">Reference proteome</keyword>
<proteinExistence type="predicted"/>
<name>A0ABY6RAY7_9ACTN</name>
<feature type="domain" description="Histidine kinase/HSP90-like ATPase" evidence="2">
    <location>
        <begin position="35"/>
        <end position="134"/>
    </location>
</feature>
<reference evidence="3" key="1">
    <citation type="submission" date="2021-09" db="EMBL/GenBank/DDBJ databases">
        <title>Complete genome sequence and metabolic characterization of Streptomyces tanashiensis DSM 731 the producer of antibacterial Kalafungin and diverse secondary metabolites.</title>
        <authorList>
            <person name="Abbasi M.N."/>
            <person name="Anwar M.N."/>
            <person name="Alam K."/>
            <person name="Shoaib M."/>
            <person name="Lin Z."/>
            <person name="Hayat M."/>
            <person name="Ali M.I."/>
            <person name="Malik H.M.T."/>
            <person name="Ahmed I."/>
            <person name="Li A."/>
            <person name="Hailong Wang H."/>
            <person name="Zhang Y."/>
        </authorList>
    </citation>
    <scope>NUCLEOTIDE SEQUENCE</scope>
    <source>
        <strain evidence="3">Kala</strain>
    </source>
</reference>
<dbReference type="InterPro" id="IPR036890">
    <property type="entry name" value="HATPase_C_sf"/>
</dbReference>
<evidence type="ECO:0000259" key="2">
    <source>
        <dbReference type="Pfam" id="PF13581"/>
    </source>
</evidence>
<dbReference type="PANTHER" id="PTHR35526:SF3">
    <property type="entry name" value="ANTI-SIGMA-F FACTOR RSBW"/>
    <property type="match status" value="1"/>
</dbReference>
<keyword evidence="3" id="KW-0067">ATP-binding</keyword>
<sequence>MRGREEPAPPAIGALAAATVTSCPTGHPAYSQTLPREARSAAVARRLVRTALTVWGLGSLTEDAMLVITELVSNAVDHGRLPWIRVIVSRPYSNGIRMGVVDRSRTVPAQSDDSSDDRLRGRGLVLVDTLTREWGTELYRWGKQVWAELKEDEA</sequence>
<dbReference type="RefSeq" id="WP_267260507.1">
    <property type="nucleotide sequence ID" value="NZ_CP084204.1"/>
</dbReference>
<keyword evidence="1" id="KW-0808">Transferase</keyword>
<dbReference type="EMBL" id="CP084204">
    <property type="protein sequence ID" value="UZX26619.1"/>
    <property type="molecule type" value="Genomic_DNA"/>
</dbReference>
<evidence type="ECO:0000256" key="1">
    <source>
        <dbReference type="ARBA" id="ARBA00022527"/>
    </source>
</evidence>
<protein>
    <submittedName>
        <fullName evidence="3">ATP-binding protein</fullName>
    </submittedName>
</protein>
<evidence type="ECO:0000313" key="4">
    <source>
        <dbReference type="Proteomes" id="UP001164506"/>
    </source>
</evidence>
<dbReference type="Pfam" id="PF13581">
    <property type="entry name" value="HATPase_c_2"/>
    <property type="match status" value="1"/>
</dbReference>
<dbReference type="PROSITE" id="PS51257">
    <property type="entry name" value="PROKAR_LIPOPROTEIN"/>
    <property type="match status" value="1"/>
</dbReference>